<evidence type="ECO:0000313" key="13">
    <source>
        <dbReference type="Proteomes" id="UP000247973"/>
    </source>
</evidence>
<feature type="active site" description="Nucleophile; methyl group acceptor" evidence="9">
    <location>
        <position position="137"/>
    </location>
</feature>
<dbReference type="FunFam" id="1.10.10.10:FF:000214">
    <property type="entry name" value="Methylated-DNA--protein-cysteine methyltransferase"/>
    <property type="match status" value="1"/>
</dbReference>
<feature type="domain" description="Methylguanine DNA methyltransferase ribonuclease-like" evidence="11">
    <location>
        <begin position="5"/>
        <end position="82"/>
    </location>
</feature>
<comment type="caution">
    <text evidence="12">The sequence shown here is derived from an EMBL/GenBank/DDBJ whole genome shotgun (WGS) entry which is preliminary data.</text>
</comment>
<sequence>MNISKTYIETPLGEMIACATDKGICLLEFNNRKNIDGQFQKTEKELNGVIVEENSTYFDLLKKELDAYFKKELKEFTVPLDLVGTEFQKKVWQALLAIPYGKTISYLQQSETMGNPLSVRAVANANGMNKIAIIVPCHRVIGSNGKLTGYAGGLDKKRWLLNLEKGITENTLFE</sequence>
<dbReference type="GO" id="GO:0032259">
    <property type="term" value="P:methylation"/>
    <property type="evidence" value="ECO:0007669"/>
    <property type="project" value="UniProtKB-KW"/>
</dbReference>
<evidence type="ECO:0000256" key="5">
    <source>
        <dbReference type="ARBA" id="ARBA00022679"/>
    </source>
</evidence>
<dbReference type="PANTHER" id="PTHR10815:SF5">
    <property type="entry name" value="METHYLATED-DNA--PROTEIN-CYSTEINE METHYLTRANSFERASE"/>
    <property type="match status" value="1"/>
</dbReference>
<evidence type="ECO:0000256" key="4">
    <source>
        <dbReference type="ARBA" id="ARBA00022603"/>
    </source>
</evidence>
<dbReference type="PANTHER" id="PTHR10815">
    <property type="entry name" value="METHYLATED-DNA--PROTEIN-CYSTEINE METHYLTRANSFERASE"/>
    <property type="match status" value="1"/>
</dbReference>
<dbReference type="InterPro" id="IPR014048">
    <property type="entry name" value="MethylDNA_cys_MeTrfase_DNA-bd"/>
</dbReference>
<accession>A0A2V3PM91</accession>
<dbReference type="InterPro" id="IPR023546">
    <property type="entry name" value="MGMT"/>
</dbReference>
<evidence type="ECO:0000256" key="3">
    <source>
        <dbReference type="ARBA" id="ARBA00022490"/>
    </source>
</evidence>
<dbReference type="GO" id="GO:0005737">
    <property type="term" value="C:cytoplasm"/>
    <property type="evidence" value="ECO:0007669"/>
    <property type="project" value="UniProtKB-SubCell"/>
</dbReference>
<gene>
    <name evidence="12" type="ORF">CLV62_11977</name>
</gene>
<comment type="similarity">
    <text evidence="2 9">Belongs to the MGMT family.</text>
</comment>
<dbReference type="Gene3D" id="3.30.160.70">
    <property type="entry name" value="Methylated DNA-protein cysteine methyltransferase domain"/>
    <property type="match status" value="1"/>
</dbReference>
<keyword evidence="3 9" id="KW-0963">Cytoplasm</keyword>
<reference evidence="12 13" key="1">
    <citation type="submission" date="2018-03" db="EMBL/GenBank/DDBJ databases">
        <title>Genomic Encyclopedia of Archaeal and Bacterial Type Strains, Phase II (KMG-II): from individual species to whole genera.</title>
        <authorList>
            <person name="Goeker M."/>
        </authorList>
    </citation>
    <scope>NUCLEOTIDE SEQUENCE [LARGE SCALE GENOMIC DNA]</scope>
    <source>
        <strain evidence="12 13">DSM 100214</strain>
    </source>
</reference>
<proteinExistence type="inferred from homology"/>
<dbReference type="CDD" id="cd06445">
    <property type="entry name" value="ATase"/>
    <property type="match status" value="1"/>
</dbReference>
<dbReference type="PROSITE" id="PS00374">
    <property type="entry name" value="MGMT"/>
    <property type="match status" value="1"/>
</dbReference>
<dbReference type="SUPFAM" id="SSF46767">
    <property type="entry name" value="Methylated DNA-protein cysteine methyltransferase, C-terminal domain"/>
    <property type="match status" value="1"/>
</dbReference>
<comment type="function">
    <text evidence="9">Involved in the cellular defense against the biological effects of O6-methylguanine (O6-MeG) and O4-methylthymine (O4-MeT) in DNA. Repairs the methylated nucleobase in DNA by stoichiometrically transferring the methyl group to a cysteine residue in the enzyme. This is a suicide reaction: the enzyme is irreversibly inactivated.</text>
</comment>
<evidence type="ECO:0000256" key="2">
    <source>
        <dbReference type="ARBA" id="ARBA00008711"/>
    </source>
</evidence>
<dbReference type="NCBIfam" id="TIGR00589">
    <property type="entry name" value="ogt"/>
    <property type="match status" value="1"/>
</dbReference>
<evidence type="ECO:0000259" key="11">
    <source>
        <dbReference type="Pfam" id="PF02870"/>
    </source>
</evidence>
<dbReference type="InterPro" id="IPR036631">
    <property type="entry name" value="MGMT_N_sf"/>
</dbReference>
<dbReference type="AlphaFoldDB" id="A0A2V3PM91"/>
<dbReference type="RefSeq" id="WP_110311444.1">
    <property type="nucleotide sequence ID" value="NZ_QICL01000019.1"/>
</dbReference>
<protein>
    <recommendedName>
        <fullName evidence="9">Methylated-DNA--protein-cysteine methyltransferase</fullName>
        <ecNumber evidence="9">2.1.1.63</ecNumber>
    </recommendedName>
    <alternativeName>
        <fullName evidence="9">6-O-methylguanine-DNA methyltransferase</fullName>
        <shortName evidence="9">MGMT</shortName>
    </alternativeName>
    <alternativeName>
        <fullName evidence="9">O-6-methylguanine-DNA-alkyltransferase</fullName>
    </alternativeName>
</protein>
<feature type="domain" description="Methylated-DNA-[protein]-cysteine S-methyltransferase DNA binding" evidence="10">
    <location>
        <begin position="86"/>
        <end position="165"/>
    </location>
</feature>
<comment type="miscellaneous">
    <text evidence="9">This enzyme catalyzes only one turnover and therefore is not strictly catalytic. According to one definition, an enzyme is a biocatalyst that acts repeatedly and over many reaction cycles.</text>
</comment>
<evidence type="ECO:0000256" key="6">
    <source>
        <dbReference type="ARBA" id="ARBA00022763"/>
    </source>
</evidence>
<dbReference type="Gene3D" id="1.10.10.10">
    <property type="entry name" value="Winged helix-like DNA-binding domain superfamily/Winged helix DNA-binding domain"/>
    <property type="match status" value="1"/>
</dbReference>
<dbReference type="Pfam" id="PF02870">
    <property type="entry name" value="Methyltransf_1N"/>
    <property type="match status" value="1"/>
</dbReference>
<evidence type="ECO:0000259" key="10">
    <source>
        <dbReference type="Pfam" id="PF01035"/>
    </source>
</evidence>
<keyword evidence="6 9" id="KW-0227">DNA damage</keyword>
<dbReference type="InterPro" id="IPR001497">
    <property type="entry name" value="MethylDNA_cys_MeTrfase_AS"/>
</dbReference>
<dbReference type="Pfam" id="PF01035">
    <property type="entry name" value="DNA_binding_1"/>
    <property type="match status" value="1"/>
</dbReference>
<dbReference type="InterPro" id="IPR036217">
    <property type="entry name" value="MethylDNA_cys_MeTrfase_DNAb"/>
</dbReference>
<comment type="subcellular location">
    <subcellularLocation>
        <location evidence="9">Cytoplasm</location>
    </subcellularLocation>
</comment>
<comment type="catalytic activity">
    <reaction evidence="8 9">
        <text>a 6-O-methyl-2'-deoxyguanosine in DNA + L-cysteinyl-[protein] = S-methyl-L-cysteinyl-[protein] + a 2'-deoxyguanosine in DNA</text>
        <dbReference type="Rhea" id="RHEA:24000"/>
        <dbReference type="Rhea" id="RHEA-COMP:10131"/>
        <dbReference type="Rhea" id="RHEA-COMP:10132"/>
        <dbReference type="Rhea" id="RHEA-COMP:11367"/>
        <dbReference type="Rhea" id="RHEA-COMP:11368"/>
        <dbReference type="ChEBI" id="CHEBI:29950"/>
        <dbReference type="ChEBI" id="CHEBI:82612"/>
        <dbReference type="ChEBI" id="CHEBI:85445"/>
        <dbReference type="ChEBI" id="CHEBI:85448"/>
        <dbReference type="EC" id="2.1.1.63"/>
    </reaction>
</comment>
<keyword evidence="4 9" id="KW-0489">Methyltransferase</keyword>
<evidence type="ECO:0000313" key="12">
    <source>
        <dbReference type="EMBL" id="PXV62535.1"/>
    </source>
</evidence>
<dbReference type="InterPro" id="IPR008332">
    <property type="entry name" value="MethylG_MeTrfase_N"/>
</dbReference>
<comment type="catalytic activity">
    <reaction evidence="1 9">
        <text>a 4-O-methyl-thymidine in DNA + L-cysteinyl-[protein] = a thymidine in DNA + S-methyl-L-cysteinyl-[protein]</text>
        <dbReference type="Rhea" id="RHEA:53428"/>
        <dbReference type="Rhea" id="RHEA-COMP:10131"/>
        <dbReference type="Rhea" id="RHEA-COMP:10132"/>
        <dbReference type="Rhea" id="RHEA-COMP:13555"/>
        <dbReference type="Rhea" id="RHEA-COMP:13556"/>
        <dbReference type="ChEBI" id="CHEBI:29950"/>
        <dbReference type="ChEBI" id="CHEBI:82612"/>
        <dbReference type="ChEBI" id="CHEBI:137386"/>
        <dbReference type="ChEBI" id="CHEBI:137387"/>
        <dbReference type="EC" id="2.1.1.63"/>
    </reaction>
</comment>
<dbReference type="GO" id="GO:0006307">
    <property type="term" value="P:DNA alkylation repair"/>
    <property type="evidence" value="ECO:0007669"/>
    <property type="project" value="UniProtKB-UniRule"/>
</dbReference>
<evidence type="ECO:0000256" key="1">
    <source>
        <dbReference type="ARBA" id="ARBA00001286"/>
    </source>
</evidence>
<dbReference type="HAMAP" id="MF_00772">
    <property type="entry name" value="OGT"/>
    <property type="match status" value="1"/>
</dbReference>
<dbReference type="SUPFAM" id="SSF53155">
    <property type="entry name" value="Methylated DNA-protein cysteine methyltransferase domain"/>
    <property type="match status" value="1"/>
</dbReference>
<evidence type="ECO:0000256" key="9">
    <source>
        <dbReference type="HAMAP-Rule" id="MF_00772"/>
    </source>
</evidence>
<keyword evidence="13" id="KW-1185">Reference proteome</keyword>
<dbReference type="EC" id="2.1.1.63" evidence="9"/>
<dbReference type="EMBL" id="QICL01000019">
    <property type="protein sequence ID" value="PXV62535.1"/>
    <property type="molecule type" value="Genomic_DNA"/>
</dbReference>
<dbReference type="OrthoDB" id="9802228at2"/>
<evidence type="ECO:0000256" key="8">
    <source>
        <dbReference type="ARBA" id="ARBA00049348"/>
    </source>
</evidence>
<dbReference type="Proteomes" id="UP000247973">
    <property type="component" value="Unassembled WGS sequence"/>
</dbReference>
<organism evidence="12 13">
    <name type="scientific">Dysgonomonas alginatilytica</name>
    <dbReference type="NCBI Taxonomy" id="1605892"/>
    <lineage>
        <taxon>Bacteria</taxon>
        <taxon>Pseudomonadati</taxon>
        <taxon>Bacteroidota</taxon>
        <taxon>Bacteroidia</taxon>
        <taxon>Bacteroidales</taxon>
        <taxon>Dysgonomonadaceae</taxon>
        <taxon>Dysgonomonas</taxon>
    </lineage>
</organism>
<evidence type="ECO:0000256" key="7">
    <source>
        <dbReference type="ARBA" id="ARBA00023204"/>
    </source>
</evidence>
<dbReference type="GO" id="GO:0003908">
    <property type="term" value="F:methylated-DNA-[protein]-cysteine S-methyltransferase activity"/>
    <property type="evidence" value="ECO:0007669"/>
    <property type="project" value="UniProtKB-UniRule"/>
</dbReference>
<name>A0A2V3PM91_9BACT</name>
<keyword evidence="7 9" id="KW-0234">DNA repair</keyword>
<dbReference type="InterPro" id="IPR036388">
    <property type="entry name" value="WH-like_DNA-bd_sf"/>
</dbReference>
<keyword evidence="5 9" id="KW-0808">Transferase</keyword>